<feature type="domain" description="SGNH hydrolase-type esterase" evidence="2">
    <location>
        <begin position="179"/>
        <end position="358"/>
    </location>
</feature>
<evidence type="ECO:0000259" key="2">
    <source>
        <dbReference type="Pfam" id="PF14606"/>
    </source>
</evidence>
<dbReference type="RefSeq" id="WP_141615268.1">
    <property type="nucleotide sequence ID" value="NZ_CP041253.1"/>
</dbReference>
<evidence type="ECO:0000313" key="5">
    <source>
        <dbReference type="Proteomes" id="UP000316614"/>
    </source>
</evidence>
<feature type="chain" id="PRO_5022219730" evidence="1">
    <location>
        <begin position="21"/>
        <end position="365"/>
    </location>
</feature>
<evidence type="ECO:0000313" key="4">
    <source>
        <dbReference type="EMBL" id="QDH80031.1"/>
    </source>
</evidence>
<name>A0A514CJM2_9BACT</name>
<protein>
    <submittedName>
        <fullName evidence="4">Hydrolase</fullName>
    </submittedName>
</protein>
<dbReference type="InterPro" id="IPR013830">
    <property type="entry name" value="SGNH_hydro"/>
</dbReference>
<dbReference type="GO" id="GO:0016788">
    <property type="term" value="F:hydrolase activity, acting on ester bonds"/>
    <property type="evidence" value="ECO:0007669"/>
    <property type="project" value="UniProtKB-ARBA"/>
</dbReference>
<proteinExistence type="predicted"/>
<keyword evidence="1" id="KW-0732">Signal</keyword>
<dbReference type="Proteomes" id="UP000316614">
    <property type="component" value="Chromosome"/>
</dbReference>
<dbReference type="EMBL" id="CP041253">
    <property type="protein sequence ID" value="QDH80031.1"/>
    <property type="molecule type" value="Genomic_DNA"/>
</dbReference>
<dbReference type="Gene3D" id="2.60.120.260">
    <property type="entry name" value="Galactose-binding domain-like"/>
    <property type="match status" value="1"/>
</dbReference>
<feature type="domain" description="SGNH hydrolase-type esterase N-terminal" evidence="3">
    <location>
        <begin position="24"/>
        <end position="168"/>
    </location>
</feature>
<reference evidence="4 5" key="1">
    <citation type="submission" date="2019-06" db="EMBL/GenBank/DDBJ databases">
        <title>Echinicola alkalisoli sp. nov. isolated from saline soil.</title>
        <authorList>
            <person name="Sun J.-Q."/>
            <person name="Xu L."/>
        </authorList>
    </citation>
    <scope>NUCLEOTIDE SEQUENCE [LARGE SCALE GENOMIC DNA]</scope>
    <source>
        <strain evidence="4 5">LN3S3</strain>
    </source>
</reference>
<dbReference type="KEGG" id="echi:FKX85_13705"/>
<dbReference type="OrthoDB" id="5624617at2"/>
<dbReference type="InterPro" id="IPR032740">
    <property type="entry name" value="GxDLY"/>
</dbReference>
<accession>A0A514CJM2</accession>
<keyword evidence="4" id="KW-0378">Hydrolase</keyword>
<dbReference type="AlphaFoldDB" id="A0A514CJM2"/>
<sequence length="365" mass="40323">MKKFLTVVFSFIIMHASVKAQELAWYDPLSEDFGVVEGQGWQNIAFNRLPDTAKEVVREPVWGLSRNAAGLLLRFTTGANEIKVEFTPGPRLSMPHMPSTGVSGLDLYARDGAGAWMWVRGKYHFGKDKVSYSFITPDNPAGGKEYLLYLPLYNSLSDLKIGVEESKDFGFMPKREAPPIVVYGTSIAQGACASRPGMAWTNIVGRALEVPMVNLAFSGNGRLEPEVLDYVKAIDASVFVLDCLPNLGPWGGYTEKVVKDKILQSVKMLKTAHPATPVLLVEHAGYSDGWIDADRKSAYTNLNKWTESCFQELKEAGVQGLFLLSHGEIGMGNDDFVDGTHPTDLGMQRYADAYIKKLSEILKEQ</sequence>
<keyword evidence="5" id="KW-1185">Reference proteome</keyword>
<evidence type="ECO:0000259" key="3">
    <source>
        <dbReference type="Pfam" id="PF14607"/>
    </source>
</evidence>
<organism evidence="4 5">
    <name type="scientific">Echinicola soli</name>
    <dbReference type="NCBI Taxonomy" id="2591634"/>
    <lineage>
        <taxon>Bacteria</taxon>
        <taxon>Pseudomonadati</taxon>
        <taxon>Bacteroidota</taxon>
        <taxon>Cytophagia</taxon>
        <taxon>Cytophagales</taxon>
        <taxon>Cyclobacteriaceae</taxon>
        <taxon>Echinicola</taxon>
    </lineage>
</organism>
<dbReference type="SUPFAM" id="SSF52266">
    <property type="entry name" value="SGNH hydrolase"/>
    <property type="match status" value="1"/>
</dbReference>
<dbReference type="Pfam" id="PF14607">
    <property type="entry name" value="GxDLY"/>
    <property type="match status" value="1"/>
</dbReference>
<gene>
    <name evidence="4" type="ORF">FKX85_13705</name>
</gene>
<feature type="signal peptide" evidence="1">
    <location>
        <begin position="1"/>
        <end position="20"/>
    </location>
</feature>
<evidence type="ECO:0000256" key="1">
    <source>
        <dbReference type="SAM" id="SignalP"/>
    </source>
</evidence>
<dbReference type="Gene3D" id="3.40.50.1110">
    <property type="entry name" value="SGNH hydrolase"/>
    <property type="match status" value="1"/>
</dbReference>
<dbReference type="Pfam" id="PF14606">
    <property type="entry name" value="Lipase_GDSL_3"/>
    <property type="match status" value="1"/>
</dbReference>
<dbReference type="InterPro" id="IPR036514">
    <property type="entry name" value="SGNH_hydro_sf"/>
</dbReference>